<evidence type="ECO:0000313" key="1">
    <source>
        <dbReference type="EMBL" id="KOB68470.1"/>
    </source>
</evidence>
<gene>
    <name evidence="1" type="ORF">OBRU01_15866</name>
</gene>
<dbReference type="AlphaFoldDB" id="A0A0L7KZ97"/>
<accession>A0A0L7KZ97</accession>
<evidence type="ECO:0000313" key="2">
    <source>
        <dbReference type="Proteomes" id="UP000037510"/>
    </source>
</evidence>
<sequence>MEVDGVDNSSNPQDGGKFANLKLFVTAAREFEATHSESAVNMMTRYLAYSIIMRPINLLPWTVRGLCILQLTMESDVRWAWAALGRSGCVGESCYRAEFMPILARLLSDCISNDKKVKLLSVMQLTEFITQPMTEPHHRTIGHKSLTVIVNVCYANLPAIYALMRTVDTKDDRDSVQLLHAYTFISDLCNDSNLRSFVLTYPNFTNAIKDGLKDVDDLCNTAPDDMGEPENTTNCLRSALKFLTVLVNLDEGRLPQELTPIISEGLPGLLVPPALEPGKSGVQWVFGESLPTSTEGSEPSGGADACPSTSGCGACGGSSCCFEERVKQRDKRLEDAAASENTLRREIELRETTVLERENRLYQVSNQLEEMKRVQEMVAKLMSKNTSHNS</sequence>
<organism evidence="1 2">
    <name type="scientific">Operophtera brumata</name>
    <name type="common">Winter moth</name>
    <name type="synonym">Phalaena brumata</name>
    <dbReference type="NCBI Taxonomy" id="104452"/>
    <lineage>
        <taxon>Eukaryota</taxon>
        <taxon>Metazoa</taxon>
        <taxon>Ecdysozoa</taxon>
        <taxon>Arthropoda</taxon>
        <taxon>Hexapoda</taxon>
        <taxon>Insecta</taxon>
        <taxon>Pterygota</taxon>
        <taxon>Neoptera</taxon>
        <taxon>Endopterygota</taxon>
        <taxon>Lepidoptera</taxon>
        <taxon>Glossata</taxon>
        <taxon>Ditrysia</taxon>
        <taxon>Geometroidea</taxon>
        <taxon>Geometridae</taxon>
        <taxon>Larentiinae</taxon>
        <taxon>Operophtera</taxon>
    </lineage>
</organism>
<dbReference type="Proteomes" id="UP000037510">
    <property type="component" value="Unassembled WGS sequence"/>
</dbReference>
<dbReference type="STRING" id="104452.A0A0L7KZ97"/>
<keyword evidence="2" id="KW-1185">Reference proteome</keyword>
<name>A0A0L7KZ97_OPEBR</name>
<reference evidence="1 2" key="1">
    <citation type="journal article" date="2015" name="Genome Biol. Evol.">
        <title>The genome of winter moth (Operophtera brumata) provides a genomic perspective on sexual dimorphism and phenology.</title>
        <authorList>
            <person name="Derks M.F."/>
            <person name="Smit S."/>
            <person name="Salis L."/>
            <person name="Schijlen E."/>
            <person name="Bossers A."/>
            <person name="Mateman C."/>
            <person name="Pijl A.S."/>
            <person name="de Ridder D."/>
            <person name="Groenen M.A."/>
            <person name="Visser M.E."/>
            <person name="Megens H.J."/>
        </authorList>
    </citation>
    <scope>NUCLEOTIDE SEQUENCE [LARGE SCALE GENOMIC DNA]</scope>
    <source>
        <strain evidence="1">WM2013NL</strain>
        <tissue evidence="1">Head and thorax</tissue>
    </source>
</reference>
<proteinExistence type="predicted"/>
<dbReference type="EMBL" id="JTDY01004198">
    <property type="protein sequence ID" value="KOB68470.1"/>
    <property type="molecule type" value="Genomic_DNA"/>
</dbReference>
<comment type="caution">
    <text evidence="1">The sequence shown here is derived from an EMBL/GenBank/DDBJ whole genome shotgun (WGS) entry which is preliminary data.</text>
</comment>
<protein>
    <submittedName>
        <fullName evidence="1">Uncharacterized protein</fullName>
    </submittedName>
</protein>